<dbReference type="OrthoDB" id="2019149at2759"/>
<dbReference type="CDD" id="cd15798">
    <property type="entry name" value="PMEI-like_3"/>
    <property type="match status" value="1"/>
</dbReference>
<dbReference type="FunFam" id="2.160.20.10:FF:000001">
    <property type="entry name" value="Pectinesterase"/>
    <property type="match status" value="1"/>
</dbReference>
<dbReference type="EC" id="3.1.1.11" evidence="7"/>
<dbReference type="InterPro" id="IPR012334">
    <property type="entry name" value="Pectin_lyas_fold"/>
</dbReference>
<dbReference type="InterPro" id="IPR033131">
    <property type="entry name" value="Pectinesterase_Asp_AS"/>
</dbReference>
<comment type="similarity">
    <text evidence="3">In the C-terminal section; belongs to the pectinesterase family.</text>
</comment>
<comment type="pathway">
    <text evidence="1 7">Glycan metabolism; pectin degradation; 2-dehydro-3-deoxy-D-gluconate from pectin: step 1/5.</text>
</comment>
<organism evidence="9 10">
    <name type="scientific">Coptis chinensis</name>
    <dbReference type="NCBI Taxonomy" id="261450"/>
    <lineage>
        <taxon>Eukaryota</taxon>
        <taxon>Viridiplantae</taxon>
        <taxon>Streptophyta</taxon>
        <taxon>Embryophyta</taxon>
        <taxon>Tracheophyta</taxon>
        <taxon>Spermatophyta</taxon>
        <taxon>Magnoliopsida</taxon>
        <taxon>Ranunculales</taxon>
        <taxon>Ranunculaceae</taxon>
        <taxon>Coptidoideae</taxon>
        <taxon>Coptis</taxon>
    </lineage>
</organism>
<dbReference type="PROSITE" id="PS00503">
    <property type="entry name" value="PECTINESTERASE_2"/>
    <property type="match status" value="1"/>
</dbReference>
<evidence type="ECO:0000256" key="1">
    <source>
        <dbReference type="ARBA" id="ARBA00005184"/>
    </source>
</evidence>
<dbReference type="InterPro" id="IPR035513">
    <property type="entry name" value="Invertase/methylesterase_inhib"/>
</dbReference>
<evidence type="ECO:0000256" key="5">
    <source>
        <dbReference type="ARBA" id="ARBA00023085"/>
    </source>
</evidence>
<gene>
    <name evidence="9" type="ORF">IFM89_022412</name>
</gene>
<dbReference type="EMBL" id="JADFTS010000004">
    <property type="protein sequence ID" value="KAF9610448.1"/>
    <property type="molecule type" value="Genomic_DNA"/>
</dbReference>
<protein>
    <recommendedName>
        <fullName evidence="7">Pectinesterase</fullName>
        <ecNumber evidence="7">3.1.1.11</ecNumber>
    </recommendedName>
</protein>
<comment type="catalytic activity">
    <reaction evidence="7">
        <text>[(1-&gt;4)-alpha-D-galacturonosyl methyl ester](n) + n H2O = [(1-&gt;4)-alpha-D-galacturonosyl](n) + n methanol + n H(+)</text>
        <dbReference type="Rhea" id="RHEA:22380"/>
        <dbReference type="Rhea" id="RHEA-COMP:14570"/>
        <dbReference type="Rhea" id="RHEA-COMP:14573"/>
        <dbReference type="ChEBI" id="CHEBI:15377"/>
        <dbReference type="ChEBI" id="CHEBI:15378"/>
        <dbReference type="ChEBI" id="CHEBI:17790"/>
        <dbReference type="ChEBI" id="CHEBI:140522"/>
        <dbReference type="ChEBI" id="CHEBI:140523"/>
        <dbReference type="EC" id="3.1.1.11"/>
    </reaction>
</comment>
<comment type="similarity">
    <text evidence="2">In the N-terminal section; belongs to the PMEI family.</text>
</comment>
<evidence type="ECO:0000256" key="3">
    <source>
        <dbReference type="ARBA" id="ARBA00007786"/>
    </source>
</evidence>
<dbReference type="AlphaFoldDB" id="A0A835LW41"/>
<evidence type="ECO:0000313" key="9">
    <source>
        <dbReference type="EMBL" id="KAF9610448.1"/>
    </source>
</evidence>
<dbReference type="GO" id="GO:0030599">
    <property type="term" value="F:pectinesterase activity"/>
    <property type="evidence" value="ECO:0007669"/>
    <property type="project" value="UniProtKB-UniRule"/>
</dbReference>
<dbReference type="SUPFAM" id="SSF51126">
    <property type="entry name" value="Pectin lyase-like"/>
    <property type="match status" value="1"/>
</dbReference>
<evidence type="ECO:0000256" key="2">
    <source>
        <dbReference type="ARBA" id="ARBA00006027"/>
    </source>
</evidence>
<dbReference type="InterPro" id="IPR000070">
    <property type="entry name" value="Pectinesterase_cat"/>
</dbReference>
<feature type="domain" description="Pectinesterase inhibitor" evidence="8">
    <location>
        <begin position="32"/>
        <end position="188"/>
    </location>
</feature>
<reference evidence="9 10" key="1">
    <citation type="submission" date="2020-10" db="EMBL/GenBank/DDBJ databases">
        <title>The Coptis chinensis genome and diversification of protoberbering-type alkaloids.</title>
        <authorList>
            <person name="Wang B."/>
            <person name="Shu S."/>
            <person name="Song C."/>
            <person name="Liu Y."/>
        </authorList>
    </citation>
    <scope>NUCLEOTIDE SEQUENCE [LARGE SCALE GENOMIC DNA]</scope>
    <source>
        <strain evidence="9">HL-2020</strain>
        <tissue evidence="9">Leaf</tissue>
    </source>
</reference>
<keyword evidence="10" id="KW-1185">Reference proteome</keyword>
<keyword evidence="5 7" id="KW-0063">Aspartyl esterase</keyword>
<dbReference type="InterPro" id="IPR006501">
    <property type="entry name" value="Pectinesterase_inhib_dom"/>
</dbReference>
<dbReference type="GO" id="GO:0045490">
    <property type="term" value="P:pectin catabolic process"/>
    <property type="evidence" value="ECO:0007669"/>
    <property type="project" value="UniProtKB-UniRule"/>
</dbReference>
<dbReference type="Pfam" id="PF04043">
    <property type="entry name" value="PMEI"/>
    <property type="match status" value="1"/>
</dbReference>
<feature type="signal peptide" evidence="7">
    <location>
        <begin position="1"/>
        <end position="28"/>
    </location>
</feature>
<evidence type="ECO:0000259" key="8">
    <source>
        <dbReference type="SMART" id="SM00856"/>
    </source>
</evidence>
<accession>A0A835LW41</accession>
<dbReference type="SMART" id="SM00856">
    <property type="entry name" value="PMEI"/>
    <property type="match status" value="1"/>
</dbReference>
<dbReference type="PANTHER" id="PTHR31707">
    <property type="entry name" value="PECTINESTERASE"/>
    <property type="match status" value="1"/>
</dbReference>
<evidence type="ECO:0000256" key="7">
    <source>
        <dbReference type="RuleBase" id="RU000589"/>
    </source>
</evidence>
<dbReference type="Gene3D" id="2.160.20.10">
    <property type="entry name" value="Single-stranded right-handed beta-helix, Pectin lyase-like"/>
    <property type="match status" value="1"/>
</dbReference>
<dbReference type="GO" id="GO:0004857">
    <property type="term" value="F:enzyme inhibitor activity"/>
    <property type="evidence" value="ECO:0007669"/>
    <property type="project" value="InterPro"/>
</dbReference>
<feature type="active site" evidence="6">
    <location>
        <position position="385"/>
    </location>
</feature>
<evidence type="ECO:0000256" key="4">
    <source>
        <dbReference type="ARBA" id="ARBA00022801"/>
    </source>
</evidence>
<dbReference type="SUPFAM" id="SSF101148">
    <property type="entry name" value="Plant invertase/pectin methylesterase inhibitor"/>
    <property type="match status" value="1"/>
</dbReference>
<dbReference type="NCBIfam" id="TIGR01614">
    <property type="entry name" value="PME_inhib"/>
    <property type="match status" value="1"/>
</dbReference>
<dbReference type="Pfam" id="PF01095">
    <property type="entry name" value="Pectinesterase"/>
    <property type="match status" value="1"/>
</dbReference>
<evidence type="ECO:0000313" key="10">
    <source>
        <dbReference type="Proteomes" id="UP000631114"/>
    </source>
</evidence>
<comment type="caution">
    <text evidence="9">The sequence shown here is derived from an EMBL/GenBank/DDBJ whole genome shotgun (WGS) entry which is preliminary data.</text>
</comment>
<dbReference type="UniPathway" id="UPA00545">
    <property type="reaction ID" value="UER00823"/>
</dbReference>
<proteinExistence type="inferred from homology"/>
<evidence type="ECO:0000256" key="6">
    <source>
        <dbReference type="PROSITE-ProRule" id="PRU10040"/>
    </source>
</evidence>
<name>A0A835LW41_9MAGN</name>
<dbReference type="Gene3D" id="1.20.140.40">
    <property type="entry name" value="Invertase/pectin methylesterase inhibitor family protein"/>
    <property type="match status" value="1"/>
</dbReference>
<keyword evidence="7" id="KW-0732">Signal</keyword>
<sequence>MASKHFSFIYIIPFLVIVILLFSSPSHSAYYTSSAPFRASAICNSTVDHYFCRSTLPQNVSWNQYDYSHYSFQQSLSTTRVLSFWMTKYLRRQWKLPISAIRALDDCKKLADLNTDFLSKTMATLDSLKSSLSGLQAEDMQALFSAILTNQQTCLDGLQFTSSAWNATSDIHSHLSNGKKMHSLSLALFTNAWFKQIKSGRQANEEWRNKWEGLARRRRIIHANLKGVVVNNSVVVNPNGSGDFTTITDAINAAPNNTDISNGYFVIFIAAGVYEEYVNVAKNKMNLMMIGDGINKTVITGNRSVGDGWTTFNSATFIVVGQGFVGVDMTIQNTAGAIKGQAVALRSGADMSTFYRCSFEGYQDTLYTHSLRQFYRECDIYGTVDFIFGNAAVVLQNCNIYPRLPIHGQSNEITAQGRTDPNQNTGISIHNCNIRASKELGGSTDGTMTYLGRPWKEYSRTVYMQSFMDSVIAPIGWDKWSGDFALSTLYYTEFNNTGPGSDTSNRVTWPGYQVINTTDAASFTVSNFIAGDAWLPQTGVPYTAGLI</sequence>
<feature type="chain" id="PRO_5033101276" description="Pectinesterase" evidence="7">
    <location>
        <begin position="29"/>
        <end position="547"/>
    </location>
</feature>
<dbReference type="InterPro" id="IPR011050">
    <property type="entry name" value="Pectin_lyase_fold/virulence"/>
</dbReference>
<dbReference type="Proteomes" id="UP000631114">
    <property type="component" value="Unassembled WGS sequence"/>
</dbReference>
<dbReference type="GO" id="GO:0042545">
    <property type="term" value="P:cell wall modification"/>
    <property type="evidence" value="ECO:0007669"/>
    <property type="project" value="UniProtKB-UniRule"/>
</dbReference>
<keyword evidence="4 7" id="KW-0378">Hydrolase</keyword>